<evidence type="ECO:0000313" key="2">
    <source>
        <dbReference type="EMBL" id="KAJ4961768.1"/>
    </source>
</evidence>
<keyword evidence="3" id="KW-1185">Reference proteome</keyword>
<sequence>MGSLAGDINGDINVHLLSNIRSGSEKRPEIQFNGKITSYHIFSIKDVSRARNSYKLVHITRCWKIGHIKKRVRLSKANVACEAEEDDDLNWEQCFTTEVVEGTNQALVNYVDYKEEWIIDSGYSHHVTGNDSLFSEVRLHNGEQVIVTADNSTYPVAKEGAVKIGIDDTNVKLNDVNHVPGFKKNLVSVSQITNSGKYVLFCPNEVKVLDNVKNIVADVVLTGEKKGSLFIMSVGRHM</sequence>
<name>A0A9Q0H8Z7_9MAGN</name>
<protein>
    <recommendedName>
        <fullName evidence="1">Retrovirus-related Pol polyprotein from transposon TNT 1-94-like beta-barrel domain-containing protein</fullName>
    </recommendedName>
</protein>
<accession>A0A9Q0H8Z7</accession>
<organism evidence="2 3">
    <name type="scientific">Protea cynaroides</name>
    <dbReference type="NCBI Taxonomy" id="273540"/>
    <lineage>
        <taxon>Eukaryota</taxon>
        <taxon>Viridiplantae</taxon>
        <taxon>Streptophyta</taxon>
        <taxon>Embryophyta</taxon>
        <taxon>Tracheophyta</taxon>
        <taxon>Spermatophyta</taxon>
        <taxon>Magnoliopsida</taxon>
        <taxon>Proteales</taxon>
        <taxon>Proteaceae</taxon>
        <taxon>Protea</taxon>
    </lineage>
</organism>
<dbReference type="EMBL" id="JAMYWD010000009">
    <property type="protein sequence ID" value="KAJ4961768.1"/>
    <property type="molecule type" value="Genomic_DNA"/>
</dbReference>
<dbReference type="InterPro" id="IPR054722">
    <property type="entry name" value="PolX-like_BBD"/>
</dbReference>
<proteinExistence type="predicted"/>
<reference evidence="2" key="1">
    <citation type="journal article" date="2023" name="Plant J.">
        <title>The genome of the king protea, Protea cynaroides.</title>
        <authorList>
            <person name="Chang J."/>
            <person name="Duong T.A."/>
            <person name="Schoeman C."/>
            <person name="Ma X."/>
            <person name="Roodt D."/>
            <person name="Barker N."/>
            <person name="Li Z."/>
            <person name="Van de Peer Y."/>
            <person name="Mizrachi E."/>
        </authorList>
    </citation>
    <scope>NUCLEOTIDE SEQUENCE</scope>
    <source>
        <tissue evidence="2">Young leaves</tissue>
    </source>
</reference>
<dbReference type="AlphaFoldDB" id="A0A9Q0H8Z7"/>
<dbReference type="OrthoDB" id="1626798at2759"/>
<dbReference type="Proteomes" id="UP001141806">
    <property type="component" value="Unassembled WGS sequence"/>
</dbReference>
<dbReference type="PANTHER" id="PTHR47592">
    <property type="entry name" value="PBF68 PROTEIN"/>
    <property type="match status" value="1"/>
</dbReference>
<dbReference type="PANTHER" id="PTHR47592:SF27">
    <property type="entry name" value="OS08G0421700 PROTEIN"/>
    <property type="match status" value="1"/>
</dbReference>
<comment type="caution">
    <text evidence="2">The sequence shown here is derived from an EMBL/GenBank/DDBJ whole genome shotgun (WGS) entry which is preliminary data.</text>
</comment>
<feature type="domain" description="Retrovirus-related Pol polyprotein from transposon TNT 1-94-like beta-barrel" evidence="1">
    <location>
        <begin position="117"/>
        <end position="196"/>
    </location>
</feature>
<evidence type="ECO:0000313" key="3">
    <source>
        <dbReference type="Proteomes" id="UP001141806"/>
    </source>
</evidence>
<gene>
    <name evidence="2" type="ORF">NE237_021678</name>
</gene>
<dbReference type="Pfam" id="PF22936">
    <property type="entry name" value="Pol_BBD"/>
    <property type="match status" value="1"/>
</dbReference>
<evidence type="ECO:0000259" key="1">
    <source>
        <dbReference type="Pfam" id="PF22936"/>
    </source>
</evidence>